<evidence type="ECO:0000313" key="1">
    <source>
        <dbReference type="EMBL" id="MFC5439933.1"/>
    </source>
</evidence>
<accession>A0ABW0JVF8</accession>
<reference evidence="2" key="1">
    <citation type="journal article" date="2019" name="Int. J. Syst. Evol. Microbiol.">
        <title>The Global Catalogue of Microorganisms (GCM) 10K type strain sequencing project: providing services to taxonomists for standard genome sequencing and annotation.</title>
        <authorList>
            <consortium name="The Broad Institute Genomics Platform"/>
            <consortium name="The Broad Institute Genome Sequencing Center for Infectious Disease"/>
            <person name="Wu L."/>
            <person name="Ma J."/>
        </authorList>
    </citation>
    <scope>NUCLEOTIDE SEQUENCE [LARGE SCALE GENOMIC DNA]</scope>
    <source>
        <strain evidence="2">KACC 12822</strain>
    </source>
</reference>
<dbReference type="Pfam" id="PF09952">
    <property type="entry name" value="AbiEi_2"/>
    <property type="match status" value="1"/>
</dbReference>
<protein>
    <submittedName>
        <fullName evidence="1">Type IV toxin-antitoxin system AbiEi family antitoxin</fullName>
    </submittedName>
</protein>
<evidence type="ECO:0000313" key="2">
    <source>
        <dbReference type="Proteomes" id="UP001596018"/>
    </source>
</evidence>
<gene>
    <name evidence="1" type="ORF">ACFPK0_07910</name>
</gene>
<sequence length="340" mass="37715">MDKHRRQHEPDLLQAALTAVQLPGLQWEVVEREPGGQATRGDAVLCLRFDGRELRYVAELKRGLRRATLGAALHQLANHGEQGLLVADYVTPPMADELRRRGVQFIDAAGNAWLTQPPLHVWVKGERPREALAPPTQGGRAFQATGLQVLFALLCRPAAVDLPYREIAALAGVAHGTVGWVMTELPQLGFVATLRKGRRLIDAERLLKRWVDAYPQRLRPKLLLGRYDTRKLDWVEAIDATRYGLLLGGEPAAARLTQHLRPGTATFYGNKVEPNLLTDQRLQPDRNGNVEVLRRFWNFEGETPGMVPHLLVYADLLAIGDARCLEIAGEMHAGIAAGFA</sequence>
<dbReference type="RefSeq" id="WP_377339618.1">
    <property type="nucleotide sequence ID" value="NZ_JALBWS010000014.1"/>
</dbReference>
<name>A0ABW0JVF8_9GAMM</name>
<proteinExistence type="predicted"/>
<organism evidence="1 2">
    <name type="scientific">Rhodanobacter ginsenosidimutans</name>
    <dbReference type="NCBI Taxonomy" id="490571"/>
    <lineage>
        <taxon>Bacteria</taxon>
        <taxon>Pseudomonadati</taxon>
        <taxon>Pseudomonadota</taxon>
        <taxon>Gammaproteobacteria</taxon>
        <taxon>Lysobacterales</taxon>
        <taxon>Rhodanobacteraceae</taxon>
        <taxon>Rhodanobacter</taxon>
    </lineage>
</organism>
<dbReference type="EMBL" id="JBHSMM010000001">
    <property type="protein sequence ID" value="MFC5439933.1"/>
    <property type="molecule type" value="Genomic_DNA"/>
</dbReference>
<comment type="caution">
    <text evidence="1">The sequence shown here is derived from an EMBL/GenBank/DDBJ whole genome shotgun (WGS) entry which is preliminary data.</text>
</comment>
<keyword evidence="2" id="KW-1185">Reference proteome</keyword>
<dbReference type="InterPro" id="IPR019238">
    <property type="entry name" value="AbiEi_2"/>
</dbReference>
<dbReference type="Proteomes" id="UP001596018">
    <property type="component" value="Unassembled WGS sequence"/>
</dbReference>